<sequence>MTSVTRFLAVYGGAFFLSATGADAQQQFGWATQFDGLAVYQGNAGLSGGGQFSAERAFVRGGAFYRFDSGASAGLFLSYGQFSYDFSFAGNQPWDRIRDVRISAPVRFSVGNSATVFVSPQIRWDYEDGASSSDGYTYGVFAGITWQVNPKLRIGPAFGAFSELGADGTEVFPALLVDWDIAPRWNLSTGTGLGATQGPGVILSYQHTDALSFSLGARSERVRFRLDNTGLAPGGVGEDRSVPVVLSVDYQPNPAVQVSAFVGAELDGRLTLDAANGAQISRQDYDTAPIVGFAARIRF</sequence>
<feature type="chain" id="PRO_5013028968" description="Outer membrane protein beta-barrel domain-containing protein" evidence="1">
    <location>
        <begin position="25"/>
        <end position="299"/>
    </location>
</feature>
<reference evidence="2 3" key="1">
    <citation type="submission" date="2017-03" db="EMBL/GenBank/DDBJ databases">
        <authorList>
            <person name="Afonso C.L."/>
            <person name="Miller P.J."/>
            <person name="Scott M.A."/>
            <person name="Spackman E."/>
            <person name="Goraichik I."/>
            <person name="Dimitrov K.M."/>
            <person name="Suarez D.L."/>
            <person name="Swayne D.E."/>
        </authorList>
    </citation>
    <scope>NUCLEOTIDE SEQUENCE [LARGE SCALE GENOMIC DNA]</scope>
    <source>
        <strain evidence="2 3">CECT 7639</strain>
    </source>
</reference>
<keyword evidence="3" id="KW-1185">Reference proteome</keyword>
<organism evidence="2 3">
    <name type="scientific">Falsiruegeria litorea R37</name>
    <dbReference type="NCBI Taxonomy" id="1200284"/>
    <lineage>
        <taxon>Bacteria</taxon>
        <taxon>Pseudomonadati</taxon>
        <taxon>Pseudomonadota</taxon>
        <taxon>Alphaproteobacteria</taxon>
        <taxon>Rhodobacterales</taxon>
        <taxon>Roseobacteraceae</taxon>
        <taxon>Falsiruegeria</taxon>
    </lineage>
</organism>
<evidence type="ECO:0000313" key="3">
    <source>
        <dbReference type="Proteomes" id="UP000193077"/>
    </source>
</evidence>
<dbReference type="EMBL" id="FWFO01000001">
    <property type="protein sequence ID" value="SLN48202.1"/>
    <property type="molecule type" value="Genomic_DNA"/>
</dbReference>
<gene>
    <name evidence="2" type="ORF">TRL7639_02651</name>
</gene>
<evidence type="ECO:0008006" key="4">
    <source>
        <dbReference type="Google" id="ProtNLM"/>
    </source>
</evidence>
<dbReference type="RefSeq" id="WP_235820319.1">
    <property type="nucleotide sequence ID" value="NZ_FWFO01000001.1"/>
</dbReference>
<protein>
    <recommendedName>
        <fullName evidence="4">Outer membrane protein beta-barrel domain-containing protein</fullName>
    </recommendedName>
</protein>
<evidence type="ECO:0000256" key="1">
    <source>
        <dbReference type="SAM" id="SignalP"/>
    </source>
</evidence>
<accession>A0A1Y5SWK0</accession>
<dbReference type="SUPFAM" id="SSF56935">
    <property type="entry name" value="Porins"/>
    <property type="match status" value="1"/>
</dbReference>
<dbReference type="AlphaFoldDB" id="A0A1Y5SWK0"/>
<proteinExistence type="predicted"/>
<name>A0A1Y5SWK0_9RHOB</name>
<keyword evidence="1" id="KW-0732">Signal</keyword>
<dbReference type="Proteomes" id="UP000193077">
    <property type="component" value="Unassembled WGS sequence"/>
</dbReference>
<feature type="signal peptide" evidence="1">
    <location>
        <begin position="1"/>
        <end position="24"/>
    </location>
</feature>
<evidence type="ECO:0000313" key="2">
    <source>
        <dbReference type="EMBL" id="SLN48202.1"/>
    </source>
</evidence>